<evidence type="ECO:0000259" key="2">
    <source>
        <dbReference type="Pfam" id="PF14341"/>
    </source>
</evidence>
<dbReference type="InterPro" id="IPR025746">
    <property type="entry name" value="PilX_N_dom"/>
</dbReference>
<protein>
    <recommendedName>
        <fullName evidence="2">Type 4 fimbrial biogenesis protein PilX N-terminal domain-containing protein</fullName>
    </recommendedName>
</protein>
<dbReference type="EMBL" id="BAABFL010000108">
    <property type="protein sequence ID" value="GAA4648825.1"/>
    <property type="molecule type" value="Genomic_DNA"/>
</dbReference>
<feature type="domain" description="Type 4 fimbrial biogenesis protein PilX N-terminal" evidence="2">
    <location>
        <begin position="14"/>
        <end position="59"/>
    </location>
</feature>
<accession>A0ABP8UYA6</accession>
<keyword evidence="4" id="KW-1185">Reference proteome</keyword>
<reference evidence="4" key="1">
    <citation type="journal article" date="2019" name="Int. J. Syst. Evol. Microbiol.">
        <title>The Global Catalogue of Microorganisms (GCM) 10K type strain sequencing project: providing services to taxonomists for standard genome sequencing and annotation.</title>
        <authorList>
            <consortium name="The Broad Institute Genomics Platform"/>
            <consortium name="The Broad Institute Genome Sequencing Center for Infectious Disease"/>
            <person name="Wu L."/>
            <person name="Ma J."/>
        </authorList>
    </citation>
    <scope>NUCLEOTIDE SEQUENCE [LARGE SCALE GENOMIC DNA]</scope>
    <source>
        <strain evidence="4">JCM 17805</strain>
    </source>
</reference>
<proteinExistence type="predicted"/>
<sequence>MRQQRPDRTPHHQQGITLVVALVILMMLSILALTAAYNASLMTAMAGHSHHQGLTFQGARSELSAQVAGVQGNSSFNNAITSGNAVSAAALALNRQTPPITQVITVDHQATGTIPLGEELNGGNEYFFNIHSTATLASGATSNQTQGIFYRIDHNAVTNFAD</sequence>
<evidence type="ECO:0000256" key="1">
    <source>
        <dbReference type="SAM" id="Phobius"/>
    </source>
</evidence>
<feature type="transmembrane region" description="Helical" evidence="1">
    <location>
        <begin position="15"/>
        <end position="37"/>
    </location>
</feature>
<keyword evidence="1" id="KW-1133">Transmembrane helix</keyword>
<dbReference type="Proteomes" id="UP001500604">
    <property type="component" value="Unassembled WGS sequence"/>
</dbReference>
<gene>
    <name evidence="3" type="ORF">GCM10023116_10980</name>
</gene>
<comment type="caution">
    <text evidence="3">The sequence shown here is derived from an EMBL/GenBank/DDBJ whole genome shotgun (WGS) entry which is preliminary data.</text>
</comment>
<dbReference type="RefSeq" id="WP_345194548.1">
    <property type="nucleotide sequence ID" value="NZ_BAABFL010000108.1"/>
</dbReference>
<evidence type="ECO:0000313" key="3">
    <source>
        <dbReference type="EMBL" id="GAA4648825.1"/>
    </source>
</evidence>
<evidence type="ECO:0000313" key="4">
    <source>
        <dbReference type="Proteomes" id="UP001500604"/>
    </source>
</evidence>
<keyword evidence="1" id="KW-0812">Transmembrane</keyword>
<name>A0ABP8UYA6_9GAMM</name>
<dbReference type="Pfam" id="PF14341">
    <property type="entry name" value="PilX_N"/>
    <property type="match status" value="1"/>
</dbReference>
<organism evidence="3 4">
    <name type="scientific">Kistimonas scapharcae</name>
    <dbReference type="NCBI Taxonomy" id="1036133"/>
    <lineage>
        <taxon>Bacteria</taxon>
        <taxon>Pseudomonadati</taxon>
        <taxon>Pseudomonadota</taxon>
        <taxon>Gammaproteobacteria</taxon>
        <taxon>Oceanospirillales</taxon>
        <taxon>Endozoicomonadaceae</taxon>
        <taxon>Kistimonas</taxon>
    </lineage>
</organism>
<keyword evidence="1" id="KW-0472">Membrane</keyword>